<reference evidence="2 3" key="1">
    <citation type="journal article" date="2016" name="Appl. Environ. Microbiol.">
        <title>Lack of Overt Genome Reduction in the Bryostatin-Producing Bryozoan Symbiont "Candidatus Endobugula sertula".</title>
        <authorList>
            <person name="Miller I.J."/>
            <person name="Vanee N."/>
            <person name="Fong S.S."/>
            <person name="Lim-Fong G.E."/>
            <person name="Kwan J.C."/>
        </authorList>
    </citation>
    <scope>NUCLEOTIDE SEQUENCE [LARGE SCALE GENOMIC DNA]</scope>
    <source>
        <strain evidence="2">AB1-4</strain>
    </source>
</reference>
<dbReference type="AlphaFoldDB" id="A0A1D2QTY2"/>
<evidence type="ECO:0000313" key="2">
    <source>
        <dbReference type="EMBL" id="ODS25028.1"/>
    </source>
</evidence>
<evidence type="ECO:0000259" key="1">
    <source>
        <dbReference type="Pfam" id="PF04965"/>
    </source>
</evidence>
<dbReference type="Pfam" id="PF04965">
    <property type="entry name" value="GPW_gp25"/>
    <property type="match status" value="1"/>
</dbReference>
<comment type="caution">
    <text evidence="2">The sequence shown here is derived from an EMBL/GenBank/DDBJ whole genome shotgun (WGS) entry which is preliminary data.</text>
</comment>
<evidence type="ECO:0000313" key="3">
    <source>
        <dbReference type="Proteomes" id="UP000242502"/>
    </source>
</evidence>
<dbReference type="STRING" id="62101.AB835_00540"/>
<protein>
    <recommendedName>
        <fullName evidence="1">IraD/Gp25-like domain-containing protein</fullName>
    </recommendedName>
</protein>
<accession>A0A1D2QTY2</accession>
<dbReference type="Proteomes" id="UP000242502">
    <property type="component" value="Unassembled WGS sequence"/>
</dbReference>
<gene>
    <name evidence="2" type="ORF">AB835_00540</name>
</gene>
<organism evidence="2 3">
    <name type="scientific">Candidatus Endobugula sertula</name>
    <name type="common">Bugula neritina bacterial symbiont</name>
    <dbReference type="NCBI Taxonomy" id="62101"/>
    <lineage>
        <taxon>Bacteria</taxon>
        <taxon>Pseudomonadati</taxon>
        <taxon>Pseudomonadota</taxon>
        <taxon>Gammaproteobacteria</taxon>
        <taxon>Cellvibrionales</taxon>
        <taxon>Cellvibrionaceae</taxon>
        <taxon>Candidatus Endobugula</taxon>
    </lineage>
</organism>
<proteinExistence type="predicted"/>
<feature type="domain" description="IraD/Gp25-like" evidence="1">
    <location>
        <begin position="25"/>
        <end position="104"/>
    </location>
</feature>
<dbReference type="InterPro" id="IPR007048">
    <property type="entry name" value="IraD/Gp25-like"/>
</dbReference>
<dbReference type="EMBL" id="MDLC01000002">
    <property type="protein sequence ID" value="ODS25028.1"/>
    <property type="molecule type" value="Genomic_DNA"/>
</dbReference>
<sequence length="125" mass="14536">MFLLVFIMVAKTLLEKLDTSCAHLSLQESVCHQVQRIISTRMYLGLKPVFDSWVTGFGVPEIVEEYANAGNDHDEYREILRQKILEFEPRLTDVKVKSLNSYTDRANCQLVLQLAECEIEEQFFF</sequence>
<name>A0A1D2QTY2_9GAMM</name>